<dbReference type="Gene3D" id="2.60.40.10">
    <property type="entry name" value="Immunoglobulins"/>
    <property type="match status" value="1"/>
</dbReference>
<sequence length="324" mass="36333">MSAFAQQSIPTATATSEPFYLDFGVNDPPELFLAEIKAFKDETSSYASRGIFLEGQTDESGKKIEVFREPSMRLEGHVKDSRGVQTVSVFVDGREVKVNPNDGTFVTYLKLKKGQNKIQVKAEDTGGMSTEQLVKVFYEPMYKESIDLTPTMRSIVRGAAKTYCDVIHKQMSGDVDAITAMFKLFGQKKEAQVYDDINVSRTDLISISRYVTSLKRMSDFTFSFPPSEAFINMPMWGLRIENGAVVSQYTRVLNEEGTGVETVAEDTGTGVVEEKYGIIRIEKQISNDLDEIDEMVFNYIVVDKRGNIINILKDLPAEARPVRD</sequence>
<evidence type="ECO:0000313" key="1">
    <source>
        <dbReference type="EMBL" id="GAA4825869.1"/>
    </source>
</evidence>
<comment type="caution">
    <text evidence="1">The sequence shown here is derived from an EMBL/GenBank/DDBJ whole genome shotgun (WGS) entry which is preliminary data.</text>
</comment>
<dbReference type="Pfam" id="PF09136">
    <property type="entry name" value="Glucodextran_B"/>
    <property type="match status" value="1"/>
</dbReference>
<keyword evidence="2" id="KW-1185">Reference proteome</keyword>
<dbReference type="EMBL" id="BAABJX010000016">
    <property type="protein sequence ID" value="GAA4825869.1"/>
    <property type="molecule type" value="Genomic_DNA"/>
</dbReference>
<organism evidence="1 2">
    <name type="scientific">Algivirga pacifica</name>
    <dbReference type="NCBI Taxonomy" id="1162670"/>
    <lineage>
        <taxon>Bacteria</taxon>
        <taxon>Pseudomonadati</taxon>
        <taxon>Bacteroidota</taxon>
        <taxon>Cytophagia</taxon>
        <taxon>Cytophagales</taxon>
        <taxon>Flammeovirgaceae</taxon>
        <taxon>Algivirga</taxon>
    </lineage>
</organism>
<accession>A0ABP9D444</accession>
<gene>
    <name evidence="1" type="ORF">GCM10023331_08100</name>
</gene>
<proteinExistence type="predicted"/>
<protein>
    <submittedName>
        <fullName evidence="1">Uncharacterized protein</fullName>
    </submittedName>
</protein>
<dbReference type="Proteomes" id="UP001500298">
    <property type="component" value="Unassembled WGS sequence"/>
</dbReference>
<evidence type="ECO:0000313" key="2">
    <source>
        <dbReference type="Proteomes" id="UP001500298"/>
    </source>
</evidence>
<reference evidence="2" key="1">
    <citation type="journal article" date="2019" name="Int. J. Syst. Evol. Microbiol.">
        <title>The Global Catalogue of Microorganisms (GCM) 10K type strain sequencing project: providing services to taxonomists for standard genome sequencing and annotation.</title>
        <authorList>
            <consortium name="The Broad Institute Genomics Platform"/>
            <consortium name="The Broad Institute Genome Sequencing Center for Infectious Disease"/>
            <person name="Wu L."/>
            <person name="Ma J."/>
        </authorList>
    </citation>
    <scope>NUCLEOTIDE SEQUENCE [LARGE SCALE GENOMIC DNA]</scope>
    <source>
        <strain evidence="2">JCM 18326</strain>
    </source>
</reference>
<dbReference type="InterPro" id="IPR013783">
    <property type="entry name" value="Ig-like_fold"/>
</dbReference>
<name>A0ABP9D444_9BACT</name>